<comment type="caution">
    <text evidence="11">The sequence shown here is derived from an EMBL/GenBank/DDBJ whole genome shotgun (WGS) entry which is preliminary data.</text>
</comment>
<proteinExistence type="inferred from homology"/>
<dbReference type="InterPro" id="IPR001254">
    <property type="entry name" value="Trypsin_dom"/>
</dbReference>
<dbReference type="GO" id="GO:0004252">
    <property type="term" value="F:serine-type endopeptidase activity"/>
    <property type="evidence" value="ECO:0007669"/>
    <property type="project" value="InterPro"/>
</dbReference>
<comment type="caution">
    <text evidence="7">Lacks conserved residue(s) required for the propagation of feature annotation.</text>
</comment>
<dbReference type="InterPro" id="IPR009003">
    <property type="entry name" value="Peptidase_S1_PA"/>
</dbReference>
<dbReference type="PROSITE" id="PS50240">
    <property type="entry name" value="TRYPSIN_DOM"/>
    <property type="match status" value="2"/>
</dbReference>
<evidence type="ECO:0000256" key="2">
    <source>
        <dbReference type="ARBA" id="ARBA00022656"/>
    </source>
</evidence>
<dbReference type="GO" id="GO:0006508">
    <property type="term" value="P:proteolysis"/>
    <property type="evidence" value="ECO:0007669"/>
    <property type="project" value="UniProtKB-KW"/>
</dbReference>
<dbReference type="InterPro" id="IPR003582">
    <property type="entry name" value="ShKT_dom"/>
</dbReference>
<keyword evidence="2" id="KW-0800">Toxin</keyword>
<name>A0A2B4S6Q3_STYPI</name>
<keyword evidence="12" id="KW-1185">Reference proteome</keyword>
<reference evidence="12" key="1">
    <citation type="journal article" date="2017" name="bioRxiv">
        <title>Comparative analysis of the genomes of Stylophora pistillata and Acropora digitifera provides evidence for extensive differences between species of corals.</title>
        <authorList>
            <person name="Voolstra C.R."/>
            <person name="Li Y."/>
            <person name="Liew Y.J."/>
            <person name="Baumgarten S."/>
            <person name="Zoccola D."/>
            <person name="Flot J.-F."/>
            <person name="Tambutte S."/>
            <person name="Allemand D."/>
            <person name="Aranda M."/>
        </authorList>
    </citation>
    <scope>NUCLEOTIDE SEQUENCE [LARGE SCALE GENOMIC DNA]</scope>
</reference>
<evidence type="ECO:0000256" key="5">
    <source>
        <dbReference type="ARBA" id="ARBA00022825"/>
    </source>
</evidence>
<dbReference type="GO" id="GO:0005615">
    <property type="term" value="C:extracellular space"/>
    <property type="evidence" value="ECO:0007669"/>
    <property type="project" value="TreeGrafter"/>
</dbReference>
<evidence type="ECO:0000256" key="6">
    <source>
        <dbReference type="ARBA" id="ARBA00023157"/>
    </source>
</evidence>
<protein>
    <submittedName>
        <fullName evidence="11">Transmembrane protease serine 9</fullName>
    </submittedName>
</protein>
<evidence type="ECO:0000313" key="12">
    <source>
        <dbReference type="Proteomes" id="UP000225706"/>
    </source>
</evidence>
<feature type="disulfide bond" evidence="7">
    <location>
        <begin position="338"/>
        <end position="372"/>
    </location>
</feature>
<evidence type="ECO:0000256" key="8">
    <source>
        <dbReference type="RuleBase" id="RU363034"/>
    </source>
</evidence>
<evidence type="ECO:0000259" key="9">
    <source>
        <dbReference type="PROSITE" id="PS50240"/>
    </source>
</evidence>
<dbReference type="PROSITE" id="PS51670">
    <property type="entry name" value="SHKT"/>
    <property type="match status" value="2"/>
</dbReference>
<feature type="domain" description="ShKT" evidence="10">
    <location>
        <begin position="43"/>
        <end position="78"/>
    </location>
</feature>
<dbReference type="CDD" id="cd00190">
    <property type="entry name" value="Tryp_SPc"/>
    <property type="match status" value="2"/>
</dbReference>
<comment type="similarity">
    <text evidence="1">Belongs to the peptidase S1 family.</text>
</comment>
<dbReference type="Pfam" id="PF00089">
    <property type="entry name" value="Trypsin"/>
    <property type="match status" value="2"/>
</dbReference>
<dbReference type="EMBL" id="LSMT01000168">
    <property type="protein sequence ID" value="PFX24723.1"/>
    <property type="molecule type" value="Genomic_DNA"/>
</dbReference>
<gene>
    <name evidence="11" type="primary">Tmprss9</name>
    <name evidence="11" type="ORF">AWC38_SpisGene10666</name>
</gene>
<feature type="domain" description="Peptidase S1" evidence="9">
    <location>
        <begin position="94"/>
        <end position="366"/>
    </location>
</feature>
<keyword evidence="5 8" id="KW-0720">Serine protease</keyword>
<dbReference type="PROSITE" id="PS00135">
    <property type="entry name" value="TRYPSIN_SER"/>
    <property type="match status" value="2"/>
</dbReference>
<dbReference type="PROSITE" id="PS00134">
    <property type="entry name" value="TRYPSIN_HIS"/>
    <property type="match status" value="2"/>
</dbReference>
<dbReference type="SMART" id="SM00254">
    <property type="entry name" value="ShKT"/>
    <property type="match status" value="2"/>
</dbReference>
<evidence type="ECO:0000256" key="4">
    <source>
        <dbReference type="ARBA" id="ARBA00022801"/>
    </source>
</evidence>
<dbReference type="Gene3D" id="2.40.10.10">
    <property type="entry name" value="Trypsin-like serine proteases"/>
    <property type="match status" value="2"/>
</dbReference>
<feature type="domain" description="ShKT" evidence="10">
    <location>
        <begin position="338"/>
        <end position="372"/>
    </location>
</feature>
<keyword evidence="4 8" id="KW-0378">Hydrolase</keyword>
<dbReference type="InterPro" id="IPR050127">
    <property type="entry name" value="Serine_Proteases_S1"/>
</dbReference>
<evidence type="ECO:0000259" key="10">
    <source>
        <dbReference type="PROSITE" id="PS51670"/>
    </source>
</evidence>
<organism evidence="11 12">
    <name type="scientific">Stylophora pistillata</name>
    <name type="common">Smooth cauliflower coral</name>
    <dbReference type="NCBI Taxonomy" id="50429"/>
    <lineage>
        <taxon>Eukaryota</taxon>
        <taxon>Metazoa</taxon>
        <taxon>Cnidaria</taxon>
        <taxon>Anthozoa</taxon>
        <taxon>Hexacorallia</taxon>
        <taxon>Scleractinia</taxon>
        <taxon>Astrocoeniina</taxon>
        <taxon>Pocilloporidae</taxon>
        <taxon>Stylophora</taxon>
    </lineage>
</organism>
<keyword evidence="3 8" id="KW-0645">Protease</keyword>
<dbReference type="Gene3D" id="1.10.10.1940">
    <property type="match status" value="2"/>
</dbReference>
<dbReference type="OrthoDB" id="10059102at2759"/>
<dbReference type="SUPFAM" id="SSF50494">
    <property type="entry name" value="Trypsin-like serine proteases"/>
    <property type="match status" value="3"/>
</dbReference>
<feature type="domain" description="Peptidase S1" evidence="9">
    <location>
        <begin position="418"/>
        <end position="649"/>
    </location>
</feature>
<evidence type="ECO:0000256" key="1">
    <source>
        <dbReference type="ARBA" id="ARBA00007664"/>
    </source>
</evidence>
<dbReference type="AlphaFoldDB" id="A0A2B4S6Q3"/>
<evidence type="ECO:0000256" key="7">
    <source>
        <dbReference type="PROSITE-ProRule" id="PRU01005"/>
    </source>
</evidence>
<keyword evidence="6 7" id="KW-1015">Disulfide bond</keyword>
<evidence type="ECO:0000256" key="3">
    <source>
        <dbReference type="ARBA" id="ARBA00022670"/>
    </source>
</evidence>
<dbReference type="GO" id="GO:0090729">
    <property type="term" value="F:toxin activity"/>
    <property type="evidence" value="ECO:0007669"/>
    <property type="project" value="UniProtKB-KW"/>
</dbReference>
<sequence>MAHDIAKIKLAKPAKINKNVNLASMPGSSRSVADGKECWVTGCSNLHRGCPYWANKGYCNGKYVRFMSKNCKKSCNLCESAGPAQCGYKPSVRIVGGTEAPHGAWPWQAQIMTNDGYPFCGGTLVHPQWVVTAAHCVPGKSPGDIRVRLGAHKRKQNVGTEQLMKIKKIISHRSYRKPYGMAHDIAMIKLAKPAEINKNVKLACLPRSRGSVADGKGCWVTGFGRLSSGGPSPDVLQQVKVPIVSDSKCRRAYGSLIHDSMICAGLDKGGKDSCQGDSGGPMATSNIKSKVKSPEARPKYYGQRLGINFVEELWSNPGFRHLSCCSAQTSTLMQANFCEDSAVNCADYESYCKVNNWVDYMKRNCKKTCGYCNGGGDGGGNGGGGNSGGGGGDGNGGNGGGGGGGGNGECGYKPSARIVGGTEAPKGAWPWQAQVRSRSGFTFCGGTLVSPQWVVTAAHCTSGKSSSSIRIRLGAHYRKGNEGHEQDFEVERVINHHSYKRPYGMAHDISLLKLRRPAQINRHVNLACLPDSSGKDLDGKMCWVTGFGTLSSGGSLAQMLMQVDVPIVPQSQCKLAYNSIHDSMICAGLSEGGKDSCQGDSGGPLVCEFNGKFFLEGVVSWGHGCAAPGKYGVYARVRYLRQWIDSTMSSY</sequence>
<dbReference type="Proteomes" id="UP000225706">
    <property type="component" value="Unassembled WGS sequence"/>
</dbReference>
<dbReference type="PRINTS" id="PR00722">
    <property type="entry name" value="CHYMOTRYPSIN"/>
</dbReference>
<dbReference type="Pfam" id="PF01549">
    <property type="entry name" value="ShK"/>
    <property type="match status" value="2"/>
</dbReference>
<evidence type="ECO:0000313" key="11">
    <source>
        <dbReference type="EMBL" id="PFX24723.1"/>
    </source>
</evidence>
<dbReference type="PANTHER" id="PTHR24264:SF54">
    <property type="entry name" value="PEPTIDASE S1 DOMAIN-CONTAINING PROTEIN"/>
    <property type="match status" value="1"/>
</dbReference>
<dbReference type="STRING" id="50429.A0A2B4S6Q3"/>
<dbReference type="InterPro" id="IPR043504">
    <property type="entry name" value="Peptidase_S1_PA_chymotrypsin"/>
</dbReference>
<dbReference type="FunFam" id="2.40.10.10:FF:000077">
    <property type="entry name" value="Predicted protein"/>
    <property type="match status" value="2"/>
</dbReference>
<dbReference type="InterPro" id="IPR033116">
    <property type="entry name" value="TRYPSIN_SER"/>
</dbReference>
<dbReference type="PANTHER" id="PTHR24264">
    <property type="entry name" value="TRYPSIN-RELATED"/>
    <property type="match status" value="1"/>
</dbReference>
<dbReference type="InterPro" id="IPR018114">
    <property type="entry name" value="TRYPSIN_HIS"/>
</dbReference>
<dbReference type="SMART" id="SM00020">
    <property type="entry name" value="Tryp_SPc"/>
    <property type="match status" value="2"/>
</dbReference>
<keyword evidence="11" id="KW-0812">Transmembrane</keyword>
<dbReference type="InterPro" id="IPR001314">
    <property type="entry name" value="Peptidase_S1A"/>
</dbReference>
<accession>A0A2B4S6Q3</accession>
<keyword evidence="11" id="KW-0472">Membrane</keyword>